<name>A0A1T4SX00_9HYPH</name>
<dbReference type="CDD" id="cd01949">
    <property type="entry name" value="GGDEF"/>
    <property type="match status" value="1"/>
</dbReference>
<keyword evidence="4" id="KW-0812">Transmembrane</keyword>
<dbReference type="SMART" id="SM00267">
    <property type="entry name" value="GGDEF"/>
    <property type="match status" value="1"/>
</dbReference>
<feature type="domain" description="GGDEF" evidence="5">
    <location>
        <begin position="353"/>
        <end position="492"/>
    </location>
</feature>
<dbReference type="GO" id="GO:0043709">
    <property type="term" value="P:cell adhesion involved in single-species biofilm formation"/>
    <property type="evidence" value="ECO:0007669"/>
    <property type="project" value="TreeGrafter"/>
</dbReference>
<dbReference type="InterPro" id="IPR050469">
    <property type="entry name" value="Diguanylate_Cyclase"/>
</dbReference>
<reference evidence="7" key="1">
    <citation type="submission" date="2017-02" db="EMBL/GenBank/DDBJ databases">
        <authorList>
            <person name="Varghese N."/>
            <person name="Submissions S."/>
        </authorList>
    </citation>
    <scope>NUCLEOTIDE SEQUENCE [LARGE SCALE GENOMIC DNA]</scope>
    <source>
        <strain evidence="7">USBA 369</strain>
    </source>
</reference>
<dbReference type="RefSeq" id="WP_131829962.1">
    <property type="nucleotide sequence ID" value="NZ_FUXL01000015.1"/>
</dbReference>
<feature type="transmembrane region" description="Helical" evidence="4">
    <location>
        <begin position="283"/>
        <end position="305"/>
    </location>
</feature>
<comment type="catalytic activity">
    <reaction evidence="2">
        <text>2 GTP = 3',3'-c-di-GMP + 2 diphosphate</text>
        <dbReference type="Rhea" id="RHEA:24898"/>
        <dbReference type="ChEBI" id="CHEBI:33019"/>
        <dbReference type="ChEBI" id="CHEBI:37565"/>
        <dbReference type="ChEBI" id="CHEBI:58805"/>
        <dbReference type="EC" id="2.7.7.65"/>
    </reaction>
</comment>
<keyword evidence="7" id="KW-1185">Reference proteome</keyword>
<dbReference type="PANTHER" id="PTHR45138:SF9">
    <property type="entry name" value="DIGUANYLATE CYCLASE DGCM-RELATED"/>
    <property type="match status" value="1"/>
</dbReference>
<dbReference type="Proteomes" id="UP000190135">
    <property type="component" value="Unassembled WGS sequence"/>
</dbReference>
<dbReference type="GO" id="GO:1902201">
    <property type="term" value="P:negative regulation of bacterial-type flagellum-dependent cell motility"/>
    <property type="evidence" value="ECO:0007669"/>
    <property type="project" value="TreeGrafter"/>
</dbReference>
<dbReference type="InterPro" id="IPR029787">
    <property type="entry name" value="Nucleotide_cyclase"/>
</dbReference>
<feature type="transmembrane region" description="Helical" evidence="4">
    <location>
        <begin position="20"/>
        <end position="40"/>
    </location>
</feature>
<feature type="compositionally biased region" description="Basic and acidic residues" evidence="3">
    <location>
        <begin position="500"/>
        <end position="527"/>
    </location>
</feature>
<gene>
    <name evidence="6" type="ORF">SAMN05428963_11552</name>
</gene>
<protein>
    <recommendedName>
        <fullName evidence="1">diguanylate cyclase</fullName>
        <ecNumber evidence="1">2.7.7.65</ecNumber>
    </recommendedName>
</protein>
<feature type="region of interest" description="Disordered" evidence="3">
    <location>
        <begin position="495"/>
        <end position="527"/>
    </location>
</feature>
<evidence type="ECO:0000313" key="6">
    <source>
        <dbReference type="EMBL" id="SKA32784.1"/>
    </source>
</evidence>
<dbReference type="AlphaFoldDB" id="A0A1T4SX00"/>
<dbReference type="EMBL" id="FUXL01000015">
    <property type="protein sequence ID" value="SKA32784.1"/>
    <property type="molecule type" value="Genomic_DNA"/>
</dbReference>
<dbReference type="FunFam" id="3.30.70.270:FF:000001">
    <property type="entry name" value="Diguanylate cyclase domain protein"/>
    <property type="match status" value="1"/>
</dbReference>
<evidence type="ECO:0000256" key="1">
    <source>
        <dbReference type="ARBA" id="ARBA00012528"/>
    </source>
</evidence>
<dbReference type="NCBIfam" id="TIGR00254">
    <property type="entry name" value="GGDEF"/>
    <property type="match status" value="1"/>
</dbReference>
<dbReference type="EC" id="2.7.7.65" evidence="1"/>
<dbReference type="OrthoDB" id="9812260at2"/>
<evidence type="ECO:0000313" key="7">
    <source>
        <dbReference type="Proteomes" id="UP000190135"/>
    </source>
</evidence>
<evidence type="ECO:0000256" key="4">
    <source>
        <dbReference type="SAM" id="Phobius"/>
    </source>
</evidence>
<dbReference type="PANTHER" id="PTHR45138">
    <property type="entry name" value="REGULATORY COMPONENTS OF SENSORY TRANSDUCTION SYSTEM"/>
    <property type="match status" value="1"/>
</dbReference>
<dbReference type="Gene3D" id="3.30.70.270">
    <property type="match status" value="1"/>
</dbReference>
<evidence type="ECO:0000256" key="3">
    <source>
        <dbReference type="SAM" id="MobiDB-lite"/>
    </source>
</evidence>
<dbReference type="PROSITE" id="PS50887">
    <property type="entry name" value="GGDEF"/>
    <property type="match status" value="1"/>
</dbReference>
<organism evidence="6 7">
    <name type="scientific">Consotaella salsifontis</name>
    <dbReference type="NCBI Taxonomy" id="1365950"/>
    <lineage>
        <taxon>Bacteria</taxon>
        <taxon>Pseudomonadati</taxon>
        <taxon>Pseudomonadota</taxon>
        <taxon>Alphaproteobacteria</taxon>
        <taxon>Hyphomicrobiales</taxon>
        <taxon>Aurantimonadaceae</taxon>
        <taxon>Consotaella</taxon>
    </lineage>
</organism>
<dbReference type="Gene3D" id="3.30.450.20">
    <property type="entry name" value="PAS domain"/>
    <property type="match status" value="1"/>
</dbReference>
<sequence>MDELNQGSPMGWIRWALRFNNGFLALLSFAFLAIFIVLLFEMHRDAWRQAMTTMDDHVNSVSGDVLRDVEMFDGALRSLQTSALLARPEQTRSMLQMLSGPLSRAGRLLILDETGSTGGRAGTPGASYGQIDFFKSHLETVRHSLFIGSPFTDPASGEPAIGFSRRLQDTSGAFAGVVAVVVPMAYLRESTEGLEATRTSAVGLYKADGTALVSPFRSSAAAGIPQSSKELLPYLSKFSSLLIDRDPYSGIKWVTKFRRVRNFPLVVTASVSEEKIYAFWREIAWALGAVYAILIVAFAAFGFRLTRELKLRRMNEHRYRQLSDLDGLTGIANRRRFDESAVMQWQRAEQTCKALSLLLIDIDHFKNFNDSYGHQQGDDCLRLVAETAGQCVRDTDLLARYGGEELVVVLPGLDIATAQAVAERIRSSIEALAVPHRGHPTRGVVTVSVGCAATYPACPPVGATVADLVAAADRALYRAKASGRNMVAMEDVIAPPPFERPSRERVQGINEIRRREAKEHPTEPLPV</sequence>
<dbReference type="SUPFAM" id="SSF55073">
    <property type="entry name" value="Nucleotide cyclase"/>
    <property type="match status" value="1"/>
</dbReference>
<dbReference type="GO" id="GO:0005886">
    <property type="term" value="C:plasma membrane"/>
    <property type="evidence" value="ECO:0007669"/>
    <property type="project" value="TreeGrafter"/>
</dbReference>
<keyword evidence="4" id="KW-1133">Transmembrane helix</keyword>
<proteinExistence type="predicted"/>
<dbReference type="InterPro" id="IPR043128">
    <property type="entry name" value="Rev_trsase/Diguanyl_cyclase"/>
</dbReference>
<evidence type="ECO:0000259" key="5">
    <source>
        <dbReference type="PROSITE" id="PS50887"/>
    </source>
</evidence>
<accession>A0A1T4SX00</accession>
<dbReference type="STRING" id="1365950.SAMN05428963_11552"/>
<dbReference type="InterPro" id="IPR000160">
    <property type="entry name" value="GGDEF_dom"/>
</dbReference>
<dbReference type="Pfam" id="PF00990">
    <property type="entry name" value="GGDEF"/>
    <property type="match status" value="1"/>
</dbReference>
<evidence type="ECO:0000256" key="2">
    <source>
        <dbReference type="ARBA" id="ARBA00034247"/>
    </source>
</evidence>
<dbReference type="GO" id="GO:0052621">
    <property type="term" value="F:diguanylate cyclase activity"/>
    <property type="evidence" value="ECO:0007669"/>
    <property type="project" value="UniProtKB-EC"/>
</dbReference>
<keyword evidence="4" id="KW-0472">Membrane</keyword>